<dbReference type="EMBL" id="CAJVPP010014142">
    <property type="protein sequence ID" value="CAG8723244.1"/>
    <property type="molecule type" value="Genomic_DNA"/>
</dbReference>
<evidence type="ECO:0000313" key="2">
    <source>
        <dbReference type="EMBL" id="CAG8723244.1"/>
    </source>
</evidence>
<organism evidence="2 3">
    <name type="scientific">Funneliformis mosseae</name>
    <name type="common">Endomycorrhizal fungus</name>
    <name type="synonym">Glomus mosseae</name>
    <dbReference type="NCBI Taxonomy" id="27381"/>
    <lineage>
        <taxon>Eukaryota</taxon>
        <taxon>Fungi</taxon>
        <taxon>Fungi incertae sedis</taxon>
        <taxon>Mucoromycota</taxon>
        <taxon>Glomeromycotina</taxon>
        <taxon>Glomeromycetes</taxon>
        <taxon>Glomerales</taxon>
        <taxon>Glomeraceae</taxon>
        <taxon>Funneliformis</taxon>
    </lineage>
</organism>
<feature type="transmembrane region" description="Helical" evidence="1">
    <location>
        <begin position="80"/>
        <end position="104"/>
    </location>
</feature>
<keyword evidence="1" id="KW-0812">Transmembrane</keyword>
<keyword evidence="1" id="KW-1133">Transmembrane helix</keyword>
<dbReference type="Proteomes" id="UP000789375">
    <property type="component" value="Unassembled WGS sequence"/>
</dbReference>
<gene>
    <name evidence="2" type="ORF">FMOSSE_LOCUS15151</name>
</gene>
<reference evidence="2" key="1">
    <citation type="submission" date="2021-06" db="EMBL/GenBank/DDBJ databases">
        <authorList>
            <person name="Kallberg Y."/>
            <person name="Tangrot J."/>
            <person name="Rosling A."/>
        </authorList>
    </citation>
    <scope>NUCLEOTIDE SEQUENCE</scope>
    <source>
        <strain evidence="2">87-6 pot B 2015</strain>
    </source>
</reference>
<keyword evidence="1" id="KW-0472">Membrane</keyword>
<dbReference type="AlphaFoldDB" id="A0A9N9NCY6"/>
<evidence type="ECO:0000256" key="1">
    <source>
        <dbReference type="SAM" id="Phobius"/>
    </source>
</evidence>
<keyword evidence="3" id="KW-1185">Reference proteome</keyword>
<protein>
    <submittedName>
        <fullName evidence="2">7060_t:CDS:1</fullName>
    </submittedName>
</protein>
<accession>A0A9N9NCY6</accession>
<evidence type="ECO:0000313" key="3">
    <source>
        <dbReference type="Proteomes" id="UP000789375"/>
    </source>
</evidence>
<feature type="non-terminal residue" evidence="2">
    <location>
        <position position="1"/>
    </location>
</feature>
<sequence>MIQHPIEPNILIQNIYPEILINNTKGYLMPLNRKDSRRTIIQRKNTDLVNSQYWHNITRTIIQTMRKIISQCRQAWREKVALVVIILLISSFMGFLAFGLATIACGIRKQTFFKEDVFENFESGHIHGILYKTGQHIIFGNRRPLTPPIEDKKLEPIIFLTFGLDISDYFPLDQ</sequence>
<name>A0A9N9NCY6_FUNMO</name>
<comment type="caution">
    <text evidence="2">The sequence shown here is derived from an EMBL/GenBank/DDBJ whole genome shotgun (WGS) entry which is preliminary data.</text>
</comment>
<proteinExistence type="predicted"/>